<dbReference type="Pfam" id="PF01545">
    <property type="entry name" value="Cation_efflux"/>
    <property type="match status" value="1"/>
</dbReference>
<evidence type="ECO:0000256" key="4">
    <source>
        <dbReference type="ARBA" id="ARBA00022989"/>
    </source>
</evidence>
<protein>
    <submittedName>
        <fullName evidence="9">CDF family Co(II)/Ni(II) efflux transporter DmeF</fullName>
    </submittedName>
</protein>
<feature type="transmembrane region" description="Helical" evidence="7">
    <location>
        <begin position="22"/>
        <end position="47"/>
    </location>
</feature>
<reference evidence="10" key="1">
    <citation type="journal article" date="2019" name="Int. J. Syst. Evol. Microbiol.">
        <title>The Global Catalogue of Microorganisms (GCM) 10K type strain sequencing project: providing services to taxonomists for standard genome sequencing and annotation.</title>
        <authorList>
            <consortium name="The Broad Institute Genomics Platform"/>
            <consortium name="The Broad Institute Genome Sequencing Center for Infectious Disease"/>
            <person name="Wu L."/>
            <person name="Ma J."/>
        </authorList>
    </citation>
    <scope>NUCLEOTIDE SEQUENCE [LARGE SCALE GENOMIC DNA]</scope>
    <source>
        <strain evidence="10">JCM 17563</strain>
    </source>
</reference>
<dbReference type="RefSeq" id="WP_344707849.1">
    <property type="nucleotide sequence ID" value="NZ_BAABBQ010000001.1"/>
</dbReference>
<dbReference type="PANTHER" id="PTHR45755">
    <property type="match status" value="1"/>
</dbReference>
<keyword evidence="2" id="KW-0813">Transport</keyword>
<evidence type="ECO:0000256" key="5">
    <source>
        <dbReference type="ARBA" id="ARBA00023065"/>
    </source>
</evidence>
<name>A0ABP7TC48_9SPHN</name>
<sequence length="292" mass="31542">MDTHSHDFLGEAHDRNARRTRWVVLLSAVMMVAEIVAGTITGSMALVADGWHMATHTLALGVSALAYSFARRRSSDSAYSWGTGKVGSLAGFASALGLVAVAFGILYESGTRFFEARTVDYGEALVVAVIGLLVNLASALLLGHGHDHHDREHAHDHHHDHNFRSAYLHVLADALTSVMAIAALAAGWWFGVSWLDPLVGIVGALVILQWSRGLLSETAAVLLDRVPDQSLCDELRRRIEGPGDIAVRDWHLWTVGPGRYAAIVSASGADAAEIRRRLGPDPRIAHLTIECQ</sequence>
<dbReference type="PANTHER" id="PTHR45755:SF4">
    <property type="entry name" value="ZINC TRANSPORTER 7"/>
    <property type="match status" value="1"/>
</dbReference>
<evidence type="ECO:0000313" key="9">
    <source>
        <dbReference type="EMBL" id="GAA4024151.1"/>
    </source>
</evidence>
<feature type="domain" description="Cation efflux protein transmembrane" evidence="8">
    <location>
        <begin position="24"/>
        <end position="223"/>
    </location>
</feature>
<feature type="transmembrane region" description="Helical" evidence="7">
    <location>
        <begin position="166"/>
        <end position="191"/>
    </location>
</feature>
<dbReference type="InterPro" id="IPR027469">
    <property type="entry name" value="Cation_efflux_TMD_sf"/>
</dbReference>
<evidence type="ECO:0000256" key="3">
    <source>
        <dbReference type="ARBA" id="ARBA00022692"/>
    </source>
</evidence>
<organism evidence="9 10">
    <name type="scientific">Sphingomonas swuensis</name>
    <dbReference type="NCBI Taxonomy" id="977800"/>
    <lineage>
        <taxon>Bacteria</taxon>
        <taxon>Pseudomonadati</taxon>
        <taxon>Pseudomonadota</taxon>
        <taxon>Alphaproteobacteria</taxon>
        <taxon>Sphingomonadales</taxon>
        <taxon>Sphingomonadaceae</taxon>
        <taxon>Sphingomonas</taxon>
    </lineage>
</organism>
<dbReference type="InterPro" id="IPR002524">
    <property type="entry name" value="Cation_efflux"/>
</dbReference>
<dbReference type="NCBIfam" id="TIGR01297">
    <property type="entry name" value="CDF"/>
    <property type="match status" value="1"/>
</dbReference>
<feature type="transmembrane region" description="Helical" evidence="7">
    <location>
        <begin position="53"/>
        <end position="70"/>
    </location>
</feature>
<evidence type="ECO:0000256" key="6">
    <source>
        <dbReference type="ARBA" id="ARBA00023136"/>
    </source>
</evidence>
<keyword evidence="3 7" id="KW-0812">Transmembrane</keyword>
<dbReference type="EMBL" id="BAABBQ010000001">
    <property type="protein sequence ID" value="GAA4024151.1"/>
    <property type="molecule type" value="Genomic_DNA"/>
</dbReference>
<keyword evidence="6 7" id="KW-0472">Membrane</keyword>
<keyword evidence="10" id="KW-1185">Reference proteome</keyword>
<dbReference type="Proteomes" id="UP001500235">
    <property type="component" value="Unassembled WGS sequence"/>
</dbReference>
<proteinExistence type="predicted"/>
<feature type="transmembrane region" description="Helical" evidence="7">
    <location>
        <begin position="125"/>
        <end position="145"/>
    </location>
</feature>
<evidence type="ECO:0000256" key="2">
    <source>
        <dbReference type="ARBA" id="ARBA00022448"/>
    </source>
</evidence>
<dbReference type="InterPro" id="IPR045316">
    <property type="entry name" value="Msc2-like"/>
</dbReference>
<comment type="caution">
    <text evidence="9">The sequence shown here is derived from an EMBL/GenBank/DDBJ whole genome shotgun (WGS) entry which is preliminary data.</text>
</comment>
<dbReference type="Gene3D" id="1.20.1510.10">
    <property type="entry name" value="Cation efflux protein transmembrane domain"/>
    <property type="match status" value="1"/>
</dbReference>
<keyword evidence="4 7" id="KW-1133">Transmembrane helix</keyword>
<feature type="transmembrane region" description="Helical" evidence="7">
    <location>
        <begin position="197"/>
        <end position="215"/>
    </location>
</feature>
<gene>
    <name evidence="9" type="primary">dmeF</name>
    <name evidence="9" type="ORF">GCM10022280_26250</name>
</gene>
<dbReference type="SUPFAM" id="SSF161111">
    <property type="entry name" value="Cation efflux protein transmembrane domain-like"/>
    <property type="match status" value="1"/>
</dbReference>
<evidence type="ECO:0000259" key="8">
    <source>
        <dbReference type="Pfam" id="PF01545"/>
    </source>
</evidence>
<dbReference type="NCBIfam" id="NF033827">
    <property type="entry name" value="CDF_efflux_DmeF"/>
    <property type="match status" value="1"/>
</dbReference>
<evidence type="ECO:0000313" key="10">
    <source>
        <dbReference type="Proteomes" id="UP001500235"/>
    </source>
</evidence>
<comment type="subcellular location">
    <subcellularLocation>
        <location evidence="1">Membrane</location>
        <topology evidence="1">Multi-pass membrane protein</topology>
    </subcellularLocation>
</comment>
<accession>A0ABP7TC48</accession>
<evidence type="ECO:0000256" key="1">
    <source>
        <dbReference type="ARBA" id="ARBA00004141"/>
    </source>
</evidence>
<feature type="transmembrane region" description="Helical" evidence="7">
    <location>
        <begin position="82"/>
        <end position="105"/>
    </location>
</feature>
<keyword evidence="5" id="KW-0406">Ion transport</keyword>
<evidence type="ECO:0000256" key="7">
    <source>
        <dbReference type="SAM" id="Phobius"/>
    </source>
</evidence>
<dbReference type="InterPro" id="IPR058533">
    <property type="entry name" value="Cation_efflux_TM"/>
</dbReference>